<dbReference type="RefSeq" id="WP_369743771.1">
    <property type="nucleotide sequence ID" value="NZ_CP165718.1"/>
</dbReference>
<evidence type="ECO:0000313" key="7">
    <source>
        <dbReference type="EMBL" id="XDV10379.1"/>
    </source>
</evidence>
<protein>
    <submittedName>
        <fullName evidence="7">Group 1 truncated hemoglobin</fullName>
    </submittedName>
</protein>
<organism evidence="7">
    <name type="scientific">Pseudidiomarina sp. PP-1MA</name>
    <dbReference type="NCBI Taxonomy" id="3237706"/>
    <lineage>
        <taxon>Bacteria</taxon>
        <taxon>Pseudomonadati</taxon>
        <taxon>Pseudomonadota</taxon>
        <taxon>Gammaproteobacteria</taxon>
        <taxon>Alteromonadales</taxon>
        <taxon>Idiomarinaceae</taxon>
        <taxon>Pseudidiomarina</taxon>
    </lineage>
</organism>
<dbReference type="AlphaFoldDB" id="A0AB39X943"/>
<proteinExistence type="predicted"/>
<keyword evidence="6" id="KW-0732">Signal</keyword>
<dbReference type="InterPro" id="IPR012292">
    <property type="entry name" value="Globin/Proto"/>
</dbReference>
<dbReference type="Pfam" id="PF01152">
    <property type="entry name" value="Bac_globin"/>
    <property type="match status" value="1"/>
</dbReference>
<feature type="signal peptide" evidence="6">
    <location>
        <begin position="1"/>
        <end position="28"/>
    </location>
</feature>
<reference evidence="7" key="1">
    <citation type="submission" date="2024-07" db="EMBL/GenBank/DDBJ databases">
        <title>Whole genome sequence of bacterial strains from algal surface.</title>
        <authorList>
            <person name="Kumar P."/>
        </authorList>
    </citation>
    <scope>NUCLEOTIDE SEQUENCE</scope>
    <source>
        <strain evidence="7">PP-1MA</strain>
    </source>
</reference>
<dbReference type="SUPFAM" id="SSF46458">
    <property type="entry name" value="Globin-like"/>
    <property type="match status" value="1"/>
</dbReference>
<dbReference type="EMBL" id="CP165718">
    <property type="protein sequence ID" value="XDV10379.1"/>
    <property type="molecule type" value="Genomic_DNA"/>
</dbReference>
<dbReference type="InterPro" id="IPR009050">
    <property type="entry name" value="Globin-like_sf"/>
</dbReference>
<feature type="chain" id="PRO_5044330222" evidence="6">
    <location>
        <begin position="29"/>
        <end position="168"/>
    </location>
</feature>
<keyword evidence="2 5" id="KW-0349">Heme</keyword>
<evidence type="ECO:0000256" key="2">
    <source>
        <dbReference type="ARBA" id="ARBA00022617"/>
    </source>
</evidence>
<keyword evidence="1" id="KW-0813">Transport</keyword>
<keyword evidence="4 5" id="KW-0408">Iron</keyword>
<gene>
    <name evidence="7" type="ORF">AB8S08_04085</name>
</gene>
<evidence type="ECO:0000256" key="3">
    <source>
        <dbReference type="ARBA" id="ARBA00022723"/>
    </source>
</evidence>
<dbReference type="GO" id="GO:0019825">
    <property type="term" value="F:oxygen binding"/>
    <property type="evidence" value="ECO:0007669"/>
    <property type="project" value="InterPro"/>
</dbReference>
<sequence length="168" mass="18517">MRSYNIVKRPLWVLAAVLAGSIHSGAVAHSAAPLSATIAPTGLQQGDNSLYLALGEYQGLSQLMEAFVLAIAVDERVIHHFERVDIERFHQMLTLHLCELTGGPCEYTGADMVEVHRGMRISSAEFNAVVENLITAMQQQHLSVSTQNRLLAILAAMQHEIVYPQEQK</sequence>
<evidence type="ECO:0000256" key="4">
    <source>
        <dbReference type="ARBA" id="ARBA00023004"/>
    </source>
</evidence>
<evidence type="ECO:0000256" key="1">
    <source>
        <dbReference type="ARBA" id="ARBA00022448"/>
    </source>
</evidence>
<evidence type="ECO:0000256" key="6">
    <source>
        <dbReference type="SAM" id="SignalP"/>
    </source>
</evidence>
<keyword evidence="3 5" id="KW-0479">Metal-binding</keyword>
<dbReference type="CDD" id="cd00454">
    <property type="entry name" value="TrHb1_N"/>
    <property type="match status" value="1"/>
</dbReference>
<feature type="binding site" description="distal binding residue" evidence="5">
    <location>
        <position position="159"/>
    </location>
    <ligand>
        <name>heme</name>
        <dbReference type="ChEBI" id="CHEBI:30413"/>
    </ligand>
    <ligandPart>
        <name>Fe</name>
        <dbReference type="ChEBI" id="CHEBI:18248"/>
    </ligandPart>
</feature>
<dbReference type="GO" id="GO:0020037">
    <property type="term" value="F:heme binding"/>
    <property type="evidence" value="ECO:0007669"/>
    <property type="project" value="InterPro"/>
</dbReference>
<dbReference type="InterPro" id="IPR001486">
    <property type="entry name" value="Hemoglobin_trunc"/>
</dbReference>
<dbReference type="GO" id="GO:0046872">
    <property type="term" value="F:metal ion binding"/>
    <property type="evidence" value="ECO:0007669"/>
    <property type="project" value="UniProtKB-KW"/>
</dbReference>
<name>A0AB39X943_9GAMM</name>
<evidence type="ECO:0000256" key="5">
    <source>
        <dbReference type="PIRSR" id="PIRSR601486-1"/>
    </source>
</evidence>
<dbReference type="Gene3D" id="1.10.490.10">
    <property type="entry name" value="Globins"/>
    <property type="match status" value="1"/>
</dbReference>
<feature type="binding site" description="distal binding residue" evidence="5">
    <location>
        <position position="116"/>
    </location>
    <ligand>
        <name>heme</name>
        <dbReference type="ChEBI" id="CHEBI:30413"/>
    </ligand>
    <ligandPart>
        <name>Fe</name>
        <dbReference type="ChEBI" id="CHEBI:18248"/>
    </ligandPart>
</feature>
<accession>A0AB39X943</accession>